<dbReference type="InterPro" id="IPR024687">
    <property type="entry name" value="MMS19_C"/>
</dbReference>
<keyword evidence="9" id="KW-1185">Reference proteome</keyword>
<accession>A0ABQ9FIB3</accession>
<comment type="function">
    <text evidence="5">Key component of the cytosolic iron-sulfur protein assembly (CIA) complex, a multiprotein complex that mediates the incorporation of iron-sulfur cluster into apoproteins specifically involved in DNA metabolism and genomic integrity. In the CIA complex, MMS19 acts as an adapter between early-acting CIA components and a subset of cellular target iron-sulfur proteins.</text>
</comment>
<comment type="subcellular location">
    <subcellularLocation>
        <location evidence="5">Cytoplasm</location>
        <location evidence="5">Cytoskeleton</location>
        <location evidence="5">Spindle</location>
    </subcellularLocation>
    <subcellularLocation>
        <location evidence="1 5">Nucleus</location>
    </subcellularLocation>
</comment>
<evidence type="ECO:0000256" key="1">
    <source>
        <dbReference type="ARBA" id="ARBA00004123"/>
    </source>
</evidence>
<comment type="caution">
    <text evidence="8">The sequence shown here is derived from an EMBL/GenBank/DDBJ whole genome shotgun (WGS) entry which is preliminary data.</text>
</comment>
<keyword evidence="5" id="KW-0234">DNA repair</keyword>
<dbReference type="SUPFAM" id="SSF48371">
    <property type="entry name" value="ARM repeat"/>
    <property type="match status" value="1"/>
</dbReference>
<sequence>MSAPMWKTAVNEFIKGQNDSASNVVAKELSNGDLKLLELVEHLGDYLTSVDNTARSRGIKLLADVLYQLHDDQLSEKEVELLSQMKNLPDGCSQKICRELLEIGTDFVYGFIQVMDAEKDPRNLPPGELNAISREDLILGLRGCLAASPKFGSYCYPLLLEKMTSDIPSAKLDSFQTLAVCSEVFSSGNPIIEEAALSALTSIVCTLSVKNDQGSPVKGFLTEIMQNTSRQLQQSAIQGLCVVFSFKDLLTPETKLMAINKLLDVAFINKDISEECSDVFTVIANTDVEVLKLTVLPVLVKALRRELMEVDDVAYNYGAVLKYLTSVTIRTDVLQIVIEELLAIIREKTEGLHKCTSDSDLVQIVNCLSAIFKSSVNLPSSLEYLYRTIVPRIYSVLVTMAINNKSSDNIIHSPDILQCFSACIRYMSTAVEHKQLKELCDKITDLYLHENPRSFLQQPDELSVKFQPLKVKSPWQQTQLVSLLTPVICSCPSEVAVSNADKYIEKLSDLSSSSQHIYTQQSACKCLAGLLLDLLESEEVGEQAAHGFNIILTEQDDVMNKNMNANIRIMYKQRIFQENVIRLSSGYQKSDSGTKKNYLIVLSYMLKVLPKQVMLSELPPLFPLLVHSLLCEDTNLQVSTMATMYELTQSAPDIISKHTDSLIPQLLKLCKNPKSMVLVGTCKEINKEEQDNDKLFN</sequence>
<comment type="similarity">
    <text evidence="2 5">Belongs to the MET18/MMS19 family.</text>
</comment>
<keyword evidence="5" id="KW-0206">Cytoskeleton</keyword>
<dbReference type="InterPro" id="IPR039920">
    <property type="entry name" value="MMS19"/>
</dbReference>
<feature type="domain" description="MMS19 N-terminal" evidence="7">
    <location>
        <begin position="40"/>
        <end position="84"/>
    </location>
</feature>
<gene>
    <name evidence="8" type="ORF">KUTeg_004935</name>
</gene>
<dbReference type="InterPro" id="IPR011989">
    <property type="entry name" value="ARM-like"/>
</dbReference>
<feature type="domain" description="MMS19 N-terminal" evidence="7">
    <location>
        <begin position="125"/>
        <end position="187"/>
    </location>
</feature>
<dbReference type="Proteomes" id="UP001217089">
    <property type="component" value="Unassembled WGS sequence"/>
</dbReference>
<evidence type="ECO:0000259" key="6">
    <source>
        <dbReference type="Pfam" id="PF12460"/>
    </source>
</evidence>
<dbReference type="InterPro" id="IPR029240">
    <property type="entry name" value="MMS19_N"/>
</dbReference>
<comment type="subunit">
    <text evidence="5">Component of the CIA complex.</text>
</comment>
<feature type="domain" description="MMS19 C-terminal" evidence="6">
    <location>
        <begin position="531"/>
        <end position="673"/>
    </location>
</feature>
<dbReference type="PANTHER" id="PTHR12891:SF0">
    <property type="entry name" value="MMS19 NUCLEOTIDE EXCISION REPAIR PROTEIN HOMOLOG"/>
    <property type="match status" value="1"/>
</dbReference>
<feature type="domain" description="MMS19 C-terminal" evidence="6">
    <location>
        <begin position="320"/>
        <end position="530"/>
    </location>
</feature>
<dbReference type="PANTHER" id="PTHR12891">
    <property type="entry name" value="DNA REPAIR/TRANSCRIPTION PROTEIN MET18/MMS19"/>
    <property type="match status" value="1"/>
</dbReference>
<dbReference type="Pfam" id="PF14500">
    <property type="entry name" value="MMS19_N"/>
    <property type="match status" value="2"/>
</dbReference>
<keyword evidence="3" id="KW-0677">Repeat</keyword>
<dbReference type="Pfam" id="PF12460">
    <property type="entry name" value="MMS19_C"/>
    <property type="match status" value="2"/>
</dbReference>
<evidence type="ECO:0000256" key="3">
    <source>
        <dbReference type="ARBA" id="ARBA00022737"/>
    </source>
</evidence>
<dbReference type="Gene3D" id="1.25.10.10">
    <property type="entry name" value="Leucine-rich Repeat Variant"/>
    <property type="match status" value="1"/>
</dbReference>
<evidence type="ECO:0000256" key="5">
    <source>
        <dbReference type="RuleBase" id="RU367072"/>
    </source>
</evidence>
<dbReference type="EMBL" id="JARBDR010000246">
    <property type="protein sequence ID" value="KAJ8317031.1"/>
    <property type="molecule type" value="Genomic_DNA"/>
</dbReference>
<dbReference type="InterPro" id="IPR016024">
    <property type="entry name" value="ARM-type_fold"/>
</dbReference>
<evidence type="ECO:0000313" key="8">
    <source>
        <dbReference type="EMBL" id="KAJ8317031.1"/>
    </source>
</evidence>
<evidence type="ECO:0000256" key="2">
    <source>
        <dbReference type="ARBA" id="ARBA00009340"/>
    </source>
</evidence>
<organism evidence="8 9">
    <name type="scientific">Tegillarca granosa</name>
    <name type="common">Malaysian cockle</name>
    <name type="synonym">Anadara granosa</name>
    <dbReference type="NCBI Taxonomy" id="220873"/>
    <lineage>
        <taxon>Eukaryota</taxon>
        <taxon>Metazoa</taxon>
        <taxon>Spiralia</taxon>
        <taxon>Lophotrochozoa</taxon>
        <taxon>Mollusca</taxon>
        <taxon>Bivalvia</taxon>
        <taxon>Autobranchia</taxon>
        <taxon>Pteriomorphia</taxon>
        <taxon>Arcoida</taxon>
        <taxon>Arcoidea</taxon>
        <taxon>Arcidae</taxon>
        <taxon>Tegillarca</taxon>
    </lineage>
</organism>
<reference evidence="8 9" key="1">
    <citation type="submission" date="2022-12" db="EMBL/GenBank/DDBJ databases">
        <title>Chromosome-level genome of Tegillarca granosa.</title>
        <authorList>
            <person name="Kim J."/>
        </authorList>
    </citation>
    <scope>NUCLEOTIDE SEQUENCE [LARGE SCALE GENOMIC DNA]</scope>
    <source>
        <strain evidence="8">Teg-2019</strain>
        <tissue evidence="8">Adductor muscle</tissue>
    </source>
</reference>
<protein>
    <recommendedName>
        <fullName evidence="5">MMS19 nucleotide excision repair protein</fullName>
    </recommendedName>
</protein>
<proteinExistence type="inferred from homology"/>
<evidence type="ECO:0000259" key="7">
    <source>
        <dbReference type="Pfam" id="PF14500"/>
    </source>
</evidence>
<keyword evidence="4 5" id="KW-0539">Nucleus</keyword>
<evidence type="ECO:0000256" key="4">
    <source>
        <dbReference type="ARBA" id="ARBA00023242"/>
    </source>
</evidence>
<evidence type="ECO:0000313" key="9">
    <source>
        <dbReference type="Proteomes" id="UP001217089"/>
    </source>
</evidence>
<keyword evidence="5" id="KW-0227">DNA damage</keyword>
<keyword evidence="5" id="KW-0963">Cytoplasm</keyword>
<name>A0ABQ9FIB3_TEGGR</name>